<evidence type="ECO:0000313" key="2">
    <source>
        <dbReference type="EMBL" id="SNZ00582.1"/>
    </source>
</evidence>
<reference evidence="3" key="1">
    <citation type="submission" date="2017-09" db="EMBL/GenBank/DDBJ databases">
        <authorList>
            <person name="Varghese N."/>
            <person name="Submissions S."/>
        </authorList>
    </citation>
    <scope>NUCLEOTIDE SEQUENCE [LARGE SCALE GENOMIC DNA]</scope>
    <source>
        <strain evidence="3">DSM 25885</strain>
    </source>
</reference>
<dbReference type="EMBL" id="OBEH01000003">
    <property type="protein sequence ID" value="SNZ00582.1"/>
    <property type="molecule type" value="Genomic_DNA"/>
</dbReference>
<dbReference type="InterPro" id="IPR002491">
    <property type="entry name" value="ABC_transptr_periplasmic_BD"/>
</dbReference>
<sequence length="313" mass="34961">MLKVCSFLPAVTQMLYDMGLQEHLHGITFECPERALKEKKPVVRCVLEGKNLTSIEIDALFSASKHQGKDLYYVDEPLLAEIAPDIIFTQDMCDICQIDTACTAAAVANLEKQPELISISPESLEDVFESAVTIAKALGKEEVAYAYLDGLHKRIDIVVDKLRAARALPKRIMLMEWLDPIFNCGHWIPHQIAFAGGVDMLSNPSGDSIVTQWDKIVKYNPEVLVIAPCGFTVDRTLEELHILIEKEGWNNLKAVQDNAVFIADFDMFTQSSANTLVNGIELLAGLFHPDVLQVPEKLSMKYKHLNTAKVLHK</sequence>
<dbReference type="PANTHER" id="PTHR42860">
    <property type="entry name" value="VITAMIN B12-BINDING PROTEIN"/>
    <property type="match status" value="1"/>
</dbReference>
<name>A0A285MTT0_9FLAO</name>
<dbReference type="Pfam" id="PF01497">
    <property type="entry name" value="Peripla_BP_2"/>
    <property type="match status" value="1"/>
</dbReference>
<organism evidence="2 3">
    <name type="scientific">Flagellimonas pacifica</name>
    <dbReference type="NCBI Taxonomy" id="1247520"/>
    <lineage>
        <taxon>Bacteria</taxon>
        <taxon>Pseudomonadati</taxon>
        <taxon>Bacteroidota</taxon>
        <taxon>Flavobacteriia</taxon>
        <taxon>Flavobacteriales</taxon>
        <taxon>Flavobacteriaceae</taxon>
        <taxon>Flagellimonas</taxon>
    </lineage>
</organism>
<evidence type="ECO:0000259" key="1">
    <source>
        <dbReference type="PROSITE" id="PS50983"/>
    </source>
</evidence>
<accession>A0A285MTT0</accession>
<dbReference type="AlphaFoldDB" id="A0A285MTT0"/>
<dbReference type="RefSeq" id="WP_097046026.1">
    <property type="nucleotide sequence ID" value="NZ_OBEH01000003.1"/>
</dbReference>
<dbReference type="PROSITE" id="PS50983">
    <property type="entry name" value="FE_B12_PBP"/>
    <property type="match status" value="1"/>
</dbReference>
<proteinExistence type="predicted"/>
<feature type="domain" description="Fe/B12 periplasmic-binding" evidence="1">
    <location>
        <begin position="3"/>
        <end position="291"/>
    </location>
</feature>
<dbReference type="Proteomes" id="UP000219048">
    <property type="component" value="Unassembled WGS sequence"/>
</dbReference>
<gene>
    <name evidence="2" type="ORF">SAMN06265377_2406</name>
</gene>
<dbReference type="SUPFAM" id="SSF53807">
    <property type="entry name" value="Helical backbone' metal receptor"/>
    <property type="match status" value="1"/>
</dbReference>
<evidence type="ECO:0000313" key="3">
    <source>
        <dbReference type="Proteomes" id="UP000219048"/>
    </source>
</evidence>
<dbReference type="PANTHER" id="PTHR42860:SF1">
    <property type="entry name" value="VITAMIN B12-BINDING PROTEIN"/>
    <property type="match status" value="1"/>
</dbReference>
<dbReference type="InterPro" id="IPR051030">
    <property type="entry name" value="Vitamin_B12-ABC_binding"/>
</dbReference>
<dbReference type="Gene3D" id="3.40.50.1980">
    <property type="entry name" value="Nitrogenase molybdenum iron protein domain"/>
    <property type="match status" value="2"/>
</dbReference>
<keyword evidence="3" id="KW-1185">Reference proteome</keyword>
<dbReference type="OrthoDB" id="9787772at2"/>
<protein>
    <submittedName>
        <fullName evidence="2">Iron complex transport system substrate-binding protein</fullName>
    </submittedName>
</protein>